<sequence>MHKDDLSNACWRKSSYSNGEGGSCVEVADGTPGTVPVRDSKKAAGPVLLVGADAWRAFIRTVGSTG</sequence>
<evidence type="ECO:0000313" key="3">
    <source>
        <dbReference type="EMBL" id="MBR8641576.1"/>
    </source>
</evidence>
<dbReference type="Proteomes" id="UP000682308">
    <property type="component" value="Unassembled WGS sequence"/>
</dbReference>
<comment type="caution">
    <text evidence="3">The sequence shown here is derived from an EMBL/GenBank/DDBJ whole genome shotgun (WGS) entry which is preliminary data.</text>
</comment>
<keyword evidence="4" id="KW-1185">Reference proteome</keyword>
<evidence type="ECO:0000259" key="2">
    <source>
        <dbReference type="Pfam" id="PF04149"/>
    </source>
</evidence>
<evidence type="ECO:0000256" key="1">
    <source>
        <dbReference type="SAM" id="MobiDB-lite"/>
    </source>
</evidence>
<proteinExistence type="predicted"/>
<dbReference type="Pfam" id="PF04149">
    <property type="entry name" value="DUF397"/>
    <property type="match status" value="1"/>
</dbReference>
<protein>
    <submittedName>
        <fullName evidence="3">DUF397 domain-containing protein</fullName>
    </submittedName>
</protein>
<name>A0A941FE12_9ACTN</name>
<dbReference type="InterPro" id="IPR007278">
    <property type="entry name" value="DUF397"/>
</dbReference>
<evidence type="ECO:0000313" key="4">
    <source>
        <dbReference type="Proteomes" id="UP000682308"/>
    </source>
</evidence>
<reference evidence="3 4" key="1">
    <citation type="submission" date="2021-04" db="EMBL/GenBank/DDBJ databases">
        <title>Characterization of the biosynthetic gene cluster of new lipopeptides with antitumor activity in the genome of the marine Streptomyces PHM034.</title>
        <authorList>
            <person name="Ceniceros A."/>
            <person name="Canedo L."/>
            <person name="Mendez C."/>
            <person name="Olano C."/>
            <person name="Schleissner C."/>
            <person name="Cuevas C."/>
            <person name="De La Calle F."/>
            <person name="Salas J.A."/>
        </authorList>
    </citation>
    <scope>NUCLEOTIDE SEQUENCE [LARGE SCALE GENOMIC DNA]</scope>
    <source>
        <strain evidence="3 4">PHM034</strain>
    </source>
</reference>
<gene>
    <name evidence="3" type="ORF">KEF29_25260</name>
</gene>
<dbReference type="EMBL" id="JAGTPG010000002">
    <property type="protein sequence ID" value="MBR8641576.1"/>
    <property type="molecule type" value="Genomic_DNA"/>
</dbReference>
<feature type="region of interest" description="Disordered" evidence="1">
    <location>
        <begin position="1"/>
        <end position="24"/>
    </location>
</feature>
<dbReference type="AlphaFoldDB" id="A0A941FE12"/>
<feature type="domain" description="DUF397" evidence="2">
    <location>
        <begin position="10"/>
        <end position="62"/>
    </location>
</feature>
<organism evidence="3 4">
    <name type="scientific">Streptomyces tuirus</name>
    <dbReference type="NCBI Taxonomy" id="68278"/>
    <lineage>
        <taxon>Bacteria</taxon>
        <taxon>Bacillati</taxon>
        <taxon>Actinomycetota</taxon>
        <taxon>Actinomycetes</taxon>
        <taxon>Kitasatosporales</taxon>
        <taxon>Streptomycetaceae</taxon>
        <taxon>Streptomyces</taxon>
    </lineage>
</organism>
<accession>A0A941FE12</accession>